<evidence type="ECO:0000256" key="2">
    <source>
        <dbReference type="ARBA" id="ARBA00022898"/>
    </source>
</evidence>
<dbReference type="InterPro" id="IPR051446">
    <property type="entry name" value="HTH_trans_reg/aminotransferase"/>
</dbReference>
<name>A0ABP8E102_9MICO</name>
<dbReference type="InterPro" id="IPR036390">
    <property type="entry name" value="WH_DNA-bd_sf"/>
</dbReference>
<sequence>MSTPSPGSAPFTVRTTALTTLLGEWRHGGRAHAELADKLGLLLIDGRLRSGTRLPAERELAAALGVSRTTIVSAYRGLRERGILRSVQGSGSVLELPATGAQDHSARALEIDFSKAAPAAWSELPAIAASALERLPEQMAVGGVDLFGLPDLRERIAERFTERGAPTSPDNILVTLGAQHAIALVARTLLGRSDRVVVETPGYPHALDAFLAAGARLVASPLTPSGTDASHLAETMRDARPSLIYLMPDFHNPTGTSMPDADRERLLSVAAATGTPLLVDETTAELDIDRGRTTTPFAALPSRGAGVITVGSVSKTMWSGLRVGWIRAERHLIDRFALARPAADMGNSTLDQLVAAEALPHLPRLLAQRAVQLGAGRDHAVSLLRELLPGWDVPDVHGGLALWVGLGAPLSSALAVSARARGVTITAGSRFGIDGAFERDIRIPFTAPLPVLTEGIGRLAEAWESVGTGRRGPVLEPALVV</sequence>
<dbReference type="InterPro" id="IPR036388">
    <property type="entry name" value="WH-like_DNA-bd_sf"/>
</dbReference>
<evidence type="ECO:0000256" key="4">
    <source>
        <dbReference type="ARBA" id="ARBA00023125"/>
    </source>
</evidence>
<evidence type="ECO:0000256" key="3">
    <source>
        <dbReference type="ARBA" id="ARBA00023015"/>
    </source>
</evidence>
<dbReference type="SMART" id="SM00345">
    <property type="entry name" value="HTH_GNTR"/>
    <property type="match status" value="1"/>
</dbReference>
<comment type="caution">
    <text evidence="7">The sequence shown here is derived from an EMBL/GenBank/DDBJ whole genome shotgun (WGS) entry which is preliminary data.</text>
</comment>
<gene>
    <name evidence="7" type="ORF">GCM10022256_14880</name>
</gene>
<keyword evidence="4" id="KW-0238">DNA-binding</keyword>
<dbReference type="InterPro" id="IPR015424">
    <property type="entry name" value="PyrdxlP-dep_Trfase"/>
</dbReference>
<dbReference type="InterPro" id="IPR004839">
    <property type="entry name" value="Aminotransferase_I/II_large"/>
</dbReference>
<protein>
    <submittedName>
        <fullName evidence="7">PLP-dependent aminotransferase family protein</fullName>
    </submittedName>
</protein>
<evidence type="ECO:0000256" key="1">
    <source>
        <dbReference type="ARBA" id="ARBA00005384"/>
    </source>
</evidence>
<reference evidence="8" key="1">
    <citation type="journal article" date="2019" name="Int. J. Syst. Evol. Microbiol.">
        <title>The Global Catalogue of Microorganisms (GCM) 10K type strain sequencing project: providing services to taxonomists for standard genome sequencing and annotation.</title>
        <authorList>
            <consortium name="The Broad Institute Genomics Platform"/>
            <consortium name="The Broad Institute Genome Sequencing Center for Infectious Disease"/>
            <person name="Wu L."/>
            <person name="Ma J."/>
        </authorList>
    </citation>
    <scope>NUCLEOTIDE SEQUENCE [LARGE SCALE GENOMIC DNA]</scope>
    <source>
        <strain evidence="8">JCM 17442</strain>
    </source>
</reference>
<dbReference type="CDD" id="cd07377">
    <property type="entry name" value="WHTH_GntR"/>
    <property type="match status" value="1"/>
</dbReference>
<keyword evidence="3" id="KW-0805">Transcription regulation</keyword>
<evidence type="ECO:0000259" key="6">
    <source>
        <dbReference type="PROSITE" id="PS50949"/>
    </source>
</evidence>
<evidence type="ECO:0000256" key="5">
    <source>
        <dbReference type="ARBA" id="ARBA00023163"/>
    </source>
</evidence>
<dbReference type="Pfam" id="PF00155">
    <property type="entry name" value="Aminotran_1_2"/>
    <property type="match status" value="1"/>
</dbReference>
<proteinExistence type="inferred from homology"/>
<dbReference type="SUPFAM" id="SSF53383">
    <property type="entry name" value="PLP-dependent transferases"/>
    <property type="match status" value="1"/>
</dbReference>
<dbReference type="EMBL" id="BAABAU010000001">
    <property type="protein sequence ID" value="GAA4265876.1"/>
    <property type="molecule type" value="Genomic_DNA"/>
</dbReference>
<keyword evidence="5" id="KW-0804">Transcription</keyword>
<dbReference type="RefSeq" id="WP_344794612.1">
    <property type="nucleotide sequence ID" value="NZ_BAABAU010000001.1"/>
</dbReference>
<dbReference type="Gene3D" id="3.40.640.10">
    <property type="entry name" value="Type I PLP-dependent aspartate aminotransferase-like (Major domain)"/>
    <property type="match status" value="1"/>
</dbReference>
<comment type="similarity">
    <text evidence="1">In the C-terminal section; belongs to the class-I pyridoxal-phosphate-dependent aminotransferase family.</text>
</comment>
<dbReference type="InterPro" id="IPR015422">
    <property type="entry name" value="PyrdxlP-dep_Trfase_small"/>
</dbReference>
<dbReference type="Gene3D" id="1.10.10.10">
    <property type="entry name" value="Winged helix-like DNA-binding domain superfamily/Winged helix DNA-binding domain"/>
    <property type="match status" value="1"/>
</dbReference>
<dbReference type="SUPFAM" id="SSF46785">
    <property type="entry name" value="Winged helix' DNA-binding domain"/>
    <property type="match status" value="1"/>
</dbReference>
<dbReference type="Pfam" id="PF00392">
    <property type="entry name" value="GntR"/>
    <property type="match status" value="1"/>
</dbReference>
<evidence type="ECO:0000313" key="7">
    <source>
        <dbReference type="EMBL" id="GAA4265876.1"/>
    </source>
</evidence>
<dbReference type="PRINTS" id="PR00035">
    <property type="entry name" value="HTHGNTR"/>
</dbReference>
<accession>A0ABP8E102</accession>
<keyword evidence="7" id="KW-0032">Aminotransferase</keyword>
<keyword evidence="8" id="KW-1185">Reference proteome</keyword>
<dbReference type="InterPro" id="IPR015421">
    <property type="entry name" value="PyrdxlP-dep_Trfase_major"/>
</dbReference>
<dbReference type="Gene3D" id="3.90.1150.10">
    <property type="entry name" value="Aspartate Aminotransferase, domain 1"/>
    <property type="match status" value="1"/>
</dbReference>
<feature type="domain" description="HTH gntR-type" evidence="6">
    <location>
        <begin position="29"/>
        <end position="97"/>
    </location>
</feature>
<dbReference type="PROSITE" id="PS50949">
    <property type="entry name" value="HTH_GNTR"/>
    <property type="match status" value="1"/>
</dbReference>
<organism evidence="7 8">
    <name type="scientific">Frondihabitans peucedani</name>
    <dbReference type="NCBI Taxonomy" id="598626"/>
    <lineage>
        <taxon>Bacteria</taxon>
        <taxon>Bacillati</taxon>
        <taxon>Actinomycetota</taxon>
        <taxon>Actinomycetes</taxon>
        <taxon>Micrococcales</taxon>
        <taxon>Microbacteriaceae</taxon>
        <taxon>Frondihabitans</taxon>
    </lineage>
</organism>
<keyword evidence="2" id="KW-0663">Pyridoxal phosphate</keyword>
<dbReference type="Proteomes" id="UP001501594">
    <property type="component" value="Unassembled WGS sequence"/>
</dbReference>
<dbReference type="GO" id="GO:0008483">
    <property type="term" value="F:transaminase activity"/>
    <property type="evidence" value="ECO:0007669"/>
    <property type="project" value="UniProtKB-KW"/>
</dbReference>
<evidence type="ECO:0000313" key="8">
    <source>
        <dbReference type="Proteomes" id="UP001501594"/>
    </source>
</evidence>
<dbReference type="PANTHER" id="PTHR46577">
    <property type="entry name" value="HTH-TYPE TRANSCRIPTIONAL REGULATORY PROTEIN GABR"/>
    <property type="match status" value="1"/>
</dbReference>
<dbReference type="InterPro" id="IPR000524">
    <property type="entry name" value="Tscrpt_reg_HTH_GntR"/>
</dbReference>
<dbReference type="PANTHER" id="PTHR46577:SF1">
    <property type="entry name" value="HTH-TYPE TRANSCRIPTIONAL REGULATORY PROTEIN GABR"/>
    <property type="match status" value="1"/>
</dbReference>
<dbReference type="CDD" id="cd00609">
    <property type="entry name" value="AAT_like"/>
    <property type="match status" value="1"/>
</dbReference>
<keyword evidence="7" id="KW-0808">Transferase</keyword>